<comment type="similarity">
    <text evidence="2">Belongs to the EMP24/GP25L family.</text>
</comment>
<sequence length="126" mass="14375">METHSTSKTTQRMANLRSRRMKLVATCVACFWVANNHQSATLNIDWKIGIAAKDWDSAAKKENIEGIELCEESLIITHMEAELREVSEKTNARVAWLSVMSLGIGISASIFQVWHLKHYFQKKKLI</sequence>
<proteinExistence type="inferred from homology"/>
<keyword evidence="3 7" id="KW-0812">Transmembrane</keyword>
<keyword evidence="10" id="KW-1185">Reference proteome</keyword>
<dbReference type="InterPro" id="IPR015720">
    <property type="entry name" value="Emp24-like"/>
</dbReference>
<evidence type="ECO:0000256" key="6">
    <source>
        <dbReference type="ARBA" id="ARBA00023136"/>
    </source>
</evidence>
<evidence type="ECO:0000256" key="1">
    <source>
        <dbReference type="ARBA" id="ARBA00004479"/>
    </source>
</evidence>
<evidence type="ECO:0000256" key="4">
    <source>
        <dbReference type="ARBA" id="ARBA00022729"/>
    </source>
</evidence>
<evidence type="ECO:0000256" key="5">
    <source>
        <dbReference type="ARBA" id="ARBA00022989"/>
    </source>
</evidence>
<protein>
    <recommendedName>
        <fullName evidence="8">GOLD domain-containing protein</fullName>
    </recommendedName>
</protein>
<dbReference type="Pfam" id="PF01105">
    <property type="entry name" value="EMP24_GP25L"/>
    <property type="match status" value="1"/>
</dbReference>
<evidence type="ECO:0000259" key="8">
    <source>
        <dbReference type="Pfam" id="PF01105"/>
    </source>
</evidence>
<evidence type="ECO:0000313" key="9">
    <source>
        <dbReference type="EMBL" id="KAK9676292.1"/>
    </source>
</evidence>
<keyword evidence="5 7" id="KW-1133">Transmembrane helix</keyword>
<comment type="caution">
    <text evidence="9">The sequence shown here is derived from an EMBL/GenBank/DDBJ whole genome shotgun (WGS) entry which is preliminary data.</text>
</comment>
<feature type="transmembrane region" description="Helical" evidence="7">
    <location>
        <begin position="94"/>
        <end position="114"/>
    </location>
</feature>
<name>A0AAW1HHQ6_SAPOF</name>
<keyword evidence="4" id="KW-0732">Signal</keyword>
<evidence type="ECO:0000256" key="2">
    <source>
        <dbReference type="ARBA" id="ARBA00007104"/>
    </source>
</evidence>
<evidence type="ECO:0000313" key="10">
    <source>
        <dbReference type="Proteomes" id="UP001443914"/>
    </source>
</evidence>
<evidence type="ECO:0000256" key="3">
    <source>
        <dbReference type="ARBA" id="ARBA00022692"/>
    </source>
</evidence>
<accession>A0AAW1HHQ6</accession>
<gene>
    <name evidence="9" type="ORF">RND81_11G067100</name>
</gene>
<dbReference type="PANTHER" id="PTHR22811">
    <property type="entry name" value="TRANSMEMBRANE EMP24 DOMAIN-CONTAINING PROTEIN"/>
    <property type="match status" value="1"/>
</dbReference>
<comment type="subcellular location">
    <subcellularLocation>
        <location evidence="1">Membrane</location>
        <topology evidence="1">Single-pass type I membrane protein</topology>
    </subcellularLocation>
</comment>
<evidence type="ECO:0000256" key="7">
    <source>
        <dbReference type="SAM" id="Phobius"/>
    </source>
</evidence>
<dbReference type="Proteomes" id="UP001443914">
    <property type="component" value="Unassembled WGS sequence"/>
</dbReference>
<organism evidence="9 10">
    <name type="scientific">Saponaria officinalis</name>
    <name type="common">Common soapwort</name>
    <name type="synonym">Lychnis saponaria</name>
    <dbReference type="NCBI Taxonomy" id="3572"/>
    <lineage>
        <taxon>Eukaryota</taxon>
        <taxon>Viridiplantae</taxon>
        <taxon>Streptophyta</taxon>
        <taxon>Embryophyta</taxon>
        <taxon>Tracheophyta</taxon>
        <taxon>Spermatophyta</taxon>
        <taxon>Magnoliopsida</taxon>
        <taxon>eudicotyledons</taxon>
        <taxon>Gunneridae</taxon>
        <taxon>Pentapetalae</taxon>
        <taxon>Caryophyllales</taxon>
        <taxon>Caryophyllaceae</taxon>
        <taxon>Caryophylleae</taxon>
        <taxon>Saponaria</taxon>
    </lineage>
</organism>
<dbReference type="GO" id="GO:0016020">
    <property type="term" value="C:membrane"/>
    <property type="evidence" value="ECO:0007669"/>
    <property type="project" value="UniProtKB-SubCell"/>
</dbReference>
<dbReference type="EMBL" id="JBDFQZ010000011">
    <property type="protein sequence ID" value="KAK9676292.1"/>
    <property type="molecule type" value="Genomic_DNA"/>
</dbReference>
<keyword evidence="6 7" id="KW-0472">Membrane</keyword>
<reference evidence="9" key="1">
    <citation type="submission" date="2024-03" db="EMBL/GenBank/DDBJ databases">
        <title>WGS assembly of Saponaria officinalis var. Norfolk2.</title>
        <authorList>
            <person name="Jenkins J."/>
            <person name="Shu S."/>
            <person name="Grimwood J."/>
            <person name="Barry K."/>
            <person name="Goodstein D."/>
            <person name="Schmutz J."/>
            <person name="Leebens-Mack J."/>
            <person name="Osbourn A."/>
        </authorList>
    </citation>
    <scope>NUCLEOTIDE SEQUENCE [LARGE SCALE GENOMIC DNA]</scope>
    <source>
        <strain evidence="9">JIC</strain>
    </source>
</reference>
<feature type="domain" description="GOLD" evidence="8">
    <location>
        <begin position="28"/>
        <end position="121"/>
    </location>
</feature>
<dbReference type="InterPro" id="IPR009038">
    <property type="entry name" value="GOLD_dom"/>
</dbReference>
<dbReference type="AlphaFoldDB" id="A0AAW1HHQ6"/>